<keyword evidence="4" id="KW-0804">Transcription</keyword>
<gene>
    <name evidence="6" type="ORF">CEY11_09545</name>
</gene>
<dbReference type="Pfam" id="PF03466">
    <property type="entry name" value="LysR_substrate"/>
    <property type="match status" value="1"/>
</dbReference>
<dbReference type="InterPro" id="IPR000847">
    <property type="entry name" value="LysR_HTH_N"/>
</dbReference>
<accession>A0A225MLD9</accession>
<dbReference type="InterPro" id="IPR058163">
    <property type="entry name" value="LysR-type_TF_proteobact-type"/>
</dbReference>
<dbReference type="InterPro" id="IPR036390">
    <property type="entry name" value="WH_DNA-bd_sf"/>
</dbReference>
<keyword evidence="2" id="KW-0805">Transcription regulation</keyword>
<dbReference type="EMBL" id="NJIH01000004">
    <property type="protein sequence ID" value="OWT62038.1"/>
    <property type="molecule type" value="Genomic_DNA"/>
</dbReference>
<sequence length="301" mass="33572">MRLQLPSMPELHAFLAVASTGSFSSAAQTLFVTQGGVSRCVQRLEDHLGAPLFMRNGRGVSLTPTGQQFYEKIAPAMQALADAVAGVQGHADPRGVLRLRTVSTLSSRWLVPRLPRFNERLPGVRVIIQPNLLDDDFLDKEVDCWLHWRKSANSPWPRHIRATYISGHEIVPICHPSVLAAIKTPADLLRYPLLYHVEAPELWLQWCKAHELPPPKTLDSQFNIMAVAIDAVANNLGIALSPSCLVQQDVQSGRVAVPPKMTYHSRRGYYLCTPKARDDDPVIDAFRDWLLECAAADFQEK</sequence>
<keyword evidence="7" id="KW-1185">Reference proteome</keyword>
<dbReference type="RefSeq" id="WP_088603126.1">
    <property type="nucleotide sequence ID" value="NZ_NJIH01000004.1"/>
</dbReference>
<dbReference type="Proteomes" id="UP000214603">
    <property type="component" value="Unassembled WGS sequence"/>
</dbReference>
<dbReference type="Gene3D" id="1.10.10.10">
    <property type="entry name" value="Winged helix-like DNA-binding domain superfamily/Winged helix DNA-binding domain"/>
    <property type="match status" value="1"/>
</dbReference>
<evidence type="ECO:0000313" key="6">
    <source>
        <dbReference type="EMBL" id="OWT62038.1"/>
    </source>
</evidence>
<dbReference type="SUPFAM" id="SSF46785">
    <property type="entry name" value="Winged helix' DNA-binding domain"/>
    <property type="match status" value="1"/>
</dbReference>
<dbReference type="GO" id="GO:0043565">
    <property type="term" value="F:sequence-specific DNA binding"/>
    <property type="evidence" value="ECO:0007669"/>
    <property type="project" value="TreeGrafter"/>
</dbReference>
<dbReference type="Pfam" id="PF00126">
    <property type="entry name" value="HTH_1"/>
    <property type="match status" value="1"/>
</dbReference>
<dbReference type="GO" id="GO:0006351">
    <property type="term" value="P:DNA-templated transcription"/>
    <property type="evidence" value="ECO:0007669"/>
    <property type="project" value="TreeGrafter"/>
</dbReference>
<dbReference type="SUPFAM" id="SSF53850">
    <property type="entry name" value="Periplasmic binding protein-like II"/>
    <property type="match status" value="1"/>
</dbReference>
<dbReference type="FunFam" id="1.10.10.10:FF:000001">
    <property type="entry name" value="LysR family transcriptional regulator"/>
    <property type="match status" value="1"/>
</dbReference>
<protein>
    <submittedName>
        <fullName evidence="6">LysR family transcriptional regulator</fullName>
    </submittedName>
</protein>
<organism evidence="6 7">
    <name type="scientific">Candidimonas nitroreducens</name>
    <dbReference type="NCBI Taxonomy" id="683354"/>
    <lineage>
        <taxon>Bacteria</taxon>
        <taxon>Pseudomonadati</taxon>
        <taxon>Pseudomonadota</taxon>
        <taxon>Betaproteobacteria</taxon>
        <taxon>Burkholderiales</taxon>
        <taxon>Alcaligenaceae</taxon>
        <taxon>Candidimonas</taxon>
    </lineage>
</organism>
<dbReference type="PANTHER" id="PTHR30537:SF74">
    <property type="entry name" value="HTH-TYPE TRANSCRIPTIONAL REGULATOR TRPI"/>
    <property type="match status" value="1"/>
</dbReference>
<evidence type="ECO:0000256" key="2">
    <source>
        <dbReference type="ARBA" id="ARBA00023015"/>
    </source>
</evidence>
<reference evidence="7" key="1">
    <citation type="submission" date="2017-06" db="EMBL/GenBank/DDBJ databases">
        <title>Herbaspirillum phytohormonus sp. nov., isolated from the root nodule of Robinia pseudoacacia in lead-zinc mine.</title>
        <authorList>
            <person name="Fan M."/>
            <person name="Lin Y."/>
        </authorList>
    </citation>
    <scope>NUCLEOTIDE SEQUENCE [LARGE SCALE GENOMIC DNA]</scope>
    <source>
        <strain evidence="7">SC-089</strain>
    </source>
</reference>
<evidence type="ECO:0000256" key="4">
    <source>
        <dbReference type="ARBA" id="ARBA00023163"/>
    </source>
</evidence>
<dbReference type="CDD" id="cd08432">
    <property type="entry name" value="PBP2_GcdR_TrpI_HvrB_AmpR_like"/>
    <property type="match status" value="1"/>
</dbReference>
<evidence type="ECO:0000313" key="7">
    <source>
        <dbReference type="Proteomes" id="UP000214603"/>
    </source>
</evidence>
<evidence type="ECO:0000259" key="5">
    <source>
        <dbReference type="PROSITE" id="PS50931"/>
    </source>
</evidence>
<name>A0A225MLD9_9BURK</name>
<proteinExistence type="inferred from homology"/>
<comment type="similarity">
    <text evidence="1">Belongs to the LysR transcriptional regulatory family.</text>
</comment>
<dbReference type="PANTHER" id="PTHR30537">
    <property type="entry name" value="HTH-TYPE TRANSCRIPTIONAL REGULATOR"/>
    <property type="match status" value="1"/>
</dbReference>
<dbReference type="AlphaFoldDB" id="A0A225MLD9"/>
<dbReference type="PRINTS" id="PR00039">
    <property type="entry name" value="HTHLYSR"/>
</dbReference>
<dbReference type="InterPro" id="IPR036388">
    <property type="entry name" value="WH-like_DNA-bd_sf"/>
</dbReference>
<dbReference type="OrthoDB" id="9178397at2"/>
<dbReference type="GO" id="GO:0003700">
    <property type="term" value="F:DNA-binding transcription factor activity"/>
    <property type="evidence" value="ECO:0007669"/>
    <property type="project" value="InterPro"/>
</dbReference>
<comment type="caution">
    <text evidence="6">The sequence shown here is derived from an EMBL/GenBank/DDBJ whole genome shotgun (WGS) entry which is preliminary data.</text>
</comment>
<dbReference type="PROSITE" id="PS50931">
    <property type="entry name" value="HTH_LYSR"/>
    <property type="match status" value="1"/>
</dbReference>
<keyword evidence="3" id="KW-0238">DNA-binding</keyword>
<dbReference type="InterPro" id="IPR005119">
    <property type="entry name" value="LysR_subst-bd"/>
</dbReference>
<evidence type="ECO:0000256" key="1">
    <source>
        <dbReference type="ARBA" id="ARBA00009437"/>
    </source>
</evidence>
<evidence type="ECO:0000256" key="3">
    <source>
        <dbReference type="ARBA" id="ARBA00023125"/>
    </source>
</evidence>
<dbReference type="Gene3D" id="3.40.190.10">
    <property type="entry name" value="Periplasmic binding protein-like II"/>
    <property type="match status" value="2"/>
</dbReference>
<feature type="domain" description="HTH lysR-type" evidence="5">
    <location>
        <begin position="1"/>
        <end position="63"/>
    </location>
</feature>